<evidence type="ECO:0000256" key="4">
    <source>
        <dbReference type="ARBA" id="ARBA00022807"/>
    </source>
</evidence>
<reference evidence="6 7" key="1">
    <citation type="submission" date="2019-08" db="EMBL/GenBank/DDBJ databases">
        <title>Whole genome of Aphis craccivora.</title>
        <authorList>
            <person name="Voronova N.V."/>
            <person name="Shulinski R.S."/>
            <person name="Bandarenka Y.V."/>
            <person name="Zhorov D.G."/>
            <person name="Warner D."/>
        </authorList>
    </citation>
    <scope>NUCLEOTIDE SEQUENCE [LARGE SCALE GENOMIC DNA]</scope>
    <source>
        <strain evidence="6">180601</strain>
        <tissue evidence="6">Whole Body</tissue>
    </source>
</reference>
<evidence type="ECO:0000313" key="6">
    <source>
        <dbReference type="EMBL" id="KAF0758383.1"/>
    </source>
</evidence>
<keyword evidence="4" id="KW-0788">Thiol protease</keyword>
<dbReference type="GO" id="GO:0016929">
    <property type="term" value="F:deSUMOylase activity"/>
    <property type="evidence" value="ECO:0007669"/>
    <property type="project" value="TreeGrafter"/>
</dbReference>
<dbReference type="GO" id="GO:0006508">
    <property type="term" value="P:proteolysis"/>
    <property type="evidence" value="ECO:0007669"/>
    <property type="project" value="UniProtKB-KW"/>
</dbReference>
<keyword evidence="7" id="KW-1185">Reference proteome</keyword>
<proteinExistence type="inferred from homology"/>
<dbReference type="InterPro" id="IPR003653">
    <property type="entry name" value="Peptidase_C48_C"/>
</dbReference>
<dbReference type="PANTHER" id="PTHR12606">
    <property type="entry name" value="SENTRIN/SUMO-SPECIFIC PROTEASE"/>
    <property type="match status" value="1"/>
</dbReference>
<organism evidence="6 7">
    <name type="scientific">Aphis craccivora</name>
    <name type="common">Cowpea aphid</name>
    <dbReference type="NCBI Taxonomy" id="307492"/>
    <lineage>
        <taxon>Eukaryota</taxon>
        <taxon>Metazoa</taxon>
        <taxon>Ecdysozoa</taxon>
        <taxon>Arthropoda</taxon>
        <taxon>Hexapoda</taxon>
        <taxon>Insecta</taxon>
        <taxon>Pterygota</taxon>
        <taxon>Neoptera</taxon>
        <taxon>Paraneoptera</taxon>
        <taxon>Hemiptera</taxon>
        <taxon>Sternorrhyncha</taxon>
        <taxon>Aphidomorpha</taxon>
        <taxon>Aphidoidea</taxon>
        <taxon>Aphididae</taxon>
        <taxon>Aphidini</taxon>
        <taxon>Aphis</taxon>
        <taxon>Aphis</taxon>
    </lineage>
</organism>
<dbReference type="GO" id="GO:0016926">
    <property type="term" value="P:protein desumoylation"/>
    <property type="evidence" value="ECO:0007669"/>
    <property type="project" value="TreeGrafter"/>
</dbReference>
<evidence type="ECO:0000256" key="2">
    <source>
        <dbReference type="ARBA" id="ARBA00022670"/>
    </source>
</evidence>
<protein>
    <submittedName>
        <fullName evidence="6">Sentrin-specific protease 1-like</fullName>
    </submittedName>
</protein>
<dbReference type="PROSITE" id="PS50600">
    <property type="entry name" value="ULP_PROTEASE"/>
    <property type="match status" value="1"/>
</dbReference>
<dbReference type="Proteomes" id="UP000478052">
    <property type="component" value="Unassembled WGS sequence"/>
</dbReference>
<name>A0A6G0YMA0_APHCR</name>
<dbReference type="OrthoDB" id="6618024at2759"/>
<feature type="domain" description="Ubiquitin-like protease family profile" evidence="5">
    <location>
        <begin position="161"/>
        <end position="340"/>
    </location>
</feature>
<keyword evidence="3" id="KW-0378">Hydrolase</keyword>
<dbReference type="AlphaFoldDB" id="A0A6G0YMA0"/>
<evidence type="ECO:0000313" key="7">
    <source>
        <dbReference type="Proteomes" id="UP000478052"/>
    </source>
</evidence>
<dbReference type="EMBL" id="VUJU01003315">
    <property type="protein sequence ID" value="KAF0758383.1"/>
    <property type="molecule type" value="Genomic_DNA"/>
</dbReference>
<evidence type="ECO:0000256" key="3">
    <source>
        <dbReference type="ARBA" id="ARBA00022801"/>
    </source>
</evidence>
<dbReference type="GO" id="GO:0005634">
    <property type="term" value="C:nucleus"/>
    <property type="evidence" value="ECO:0007669"/>
    <property type="project" value="TreeGrafter"/>
</dbReference>
<sequence>MTKISKPIKTMKRRRRQFKKPLLNVDIASYESEKPSNVCVTQPNNCKVNVKNNLDHSVAQPYNGEVNIENNLDHSVAQPINCEENVINLNDNENPDVIQLFDDDDDDDDNGEINIIDLYERESKQQMYQSLLSNKFQYIPTIEDNKIFPGYNQELISDLKVYLTKQFSNEFINREVGTCTYEDLSKVFVPGAWLTDTIIEQYFQLLIKSCNNNNIYICNSYFLIELQNRGYDEFVERFMNGIRLLNYSKMLIPTHVGDHWVLIVVEIKEKKILCYDSLDYYKYIFKMMENLRTFLDQKYFMQQEGYSSSSSSIEIGSGDSPKQNNSSDCGVFTCINARYIMNNKPLNYTQLDIPLFRHRMLYEIVCSELF</sequence>
<gene>
    <name evidence="6" type="ORF">FWK35_00025279</name>
</gene>
<evidence type="ECO:0000259" key="5">
    <source>
        <dbReference type="PROSITE" id="PS50600"/>
    </source>
</evidence>
<dbReference type="Gene3D" id="3.40.395.10">
    <property type="entry name" value="Adenoviral Proteinase, Chain A"/>
    <property type="match status" value="1"/>
</dbReference>
<evidence type="ECO:0000256" key="1">
    <source>
        <dbReference type="ARBA" id="ARBA00005234"/>
    </source>
</evidence>
<dbReference type="Pfam" id="PF02902">
    <property type="entry name" value="Peptidase_C48"/>
    <property type="match status" value="1"/>
</dbReference>
<comment type="similarity">
    <text evidence="1">Belongs to the peptidase C48 family.</text>
</comment>
<dbReference type="InterPro" id="IPR038765">
    <property type="entry name" value="Papain-like_cys_pep_sf"/>
</dbReference>
<dbReference type="SUPFAM" id="SSF54001">
    <property type="entry name" value="Cysteine proteinases"/>
    <property type="match status" value="1"/>
</dbReference>
<dbReference type="PANTHER" id="PTHR12606:SF141">
    <property type="entry name" value="GH15225P-RELATED"/>
    <property type="match status" value="1"/>
</dbReference>
<accession>A0A6G0YMA0</accession>
<comment type="caution">
    <text evidence="6">The sequence shown here is derived from an EMBL/GenBank/DDBJ whole genome shotgun (WGS) entry which is preliminary data.</text>
</comment>
<keyword evidence="2 6" id="KW-0645">Protease</keyword>